<feature type="domain" description="AAA+ ATPase" evidence="2">
    <location>
        <begin position="126"/>
        <end position="371"/>
    </location>
</feature>
<protein>
    <recommendedName>
        <fullName evidence="2">AAA+ ATPase domain-containing protein</fullName>
    </recommendedName>
</protein>
<dbReference type="Proteomes" id="UP000199116">
    <property type="component" value="Unassembled WGS sequence"/>
</dbReference>
<dbReference type="InterPro" id="IPR003959">
    <property type="entry name" value="ATPase_AAA_core"/>
</dbReference>
<dbReference type="SUPFAM" id="SSF52540">
    <property type="entry name" value="P-loop containing nucleoside triphosphate hydrolases"/>
    <property type="match status" value="1"/>
</dbReference>
<evidence type="ECO:0000313" key="3">
    <source>
        <dbReference type="EMBL" id="SFF67463.1"/>
    </source>
</evidence>
<dbReference type="EMBL" id="FOOH01000004">
    <property type="protein sequence ID" value="SFF67463.1"/>
    <property type="molecule type" value="Genomic_DNA"/>
</dbReference>
<dbReference type="InterPro" id="IPR029492">
    <property type="entry name" value="DUF4435"/>
</dbReference>
<dbReference type="GO" id="GO:0016887">
    <property type="term" value="F:ATP hydrolysis activity"/>
    <property type="evidence" value="ECO:0007669"/>
    <property type="project" value="InterPro"/>
</dbReference>
<gene>
    <name evidence="3" type="ORF">SAMN04488033_1042</name>
</gene>
<dbReference type="SMART" id="SM00382">
    <property type="entry name" value="AAA"/>
    <property type="match status" value="1"/>
</dbReference>
<name>A0A1I2KLR9_9FLAO</name>
<organism evidence="3 4">
    <name type="scientific">Salegentibacter agarivorans</name>
    <dbReference type="NCBI Taxonomy" id="345907"/>
    <lineage>
        <taxon>Bacteria</taxon>
        <taxon>Pseudomonadati</taxon>
        <taxon>Bacteroidota</taxon>
        <taxon>Flavobacteriia</taxon>
        <taxon>Flavobacteriales</taxon>
        <taxon>Flavobacteriaceae</taxon>
        <taxon>Salegentibacter</taxon>
    </lineage>
</organism>
<evidence type="ECO:0000313" key="4">
    <source>
        <dbReference type="Proteomes" id="UP000199116"/>
    </source>
</evidence>
<dbReference type="RefSeq" id="WP_093302992.1">
    <property type="nucleotide sequence ID" value="NZ_FOOH01000004.1"/>
</dbReference>
<dbReference type="InterPro" id="IPR027417">
    <property type="entry name" value="P-loop_NTPase"/>
</dbReference>
<dbReference type="Gene3D" id="3.40.50.300">
    <property type="entry name" value="P-loop containing nucleotide triphosphate hydrolases"/>
    <property type="match status" value="1"/>
</dbReference>
<keyword evidence="1" id="KW-0175">Coiled coil</keyword>
<accession>A0A1I2KLR9</accession>
<dbReference type="PANTHER" id="PTHR32182">
    <property type="entry name" value="DNA REPLICATION AND REPAIR PROTEIN RECF"/>
    <property type="match status" value="1"/>
</dbReference>
<feature type="coiled-coil region" evidence="1">
    <location>
        <begin position="497"/>
        <end position="524"/>
    </location>
</feature>
<dbReference type="Pfam" id="PF13304">
    <property type="entry name" value="AAA_21"/>
    <property type="match status" value="1"/>
</dbReference>
<dbReference type="GO" id="GO:0006302">
    <property type="term" value="P:double-strand break repair"/>
    <property type="evidence" value="ECO:0007669"/>
    <property type="project" value="TreeGrafter"/>
</dbReference>
<dbReference type="CDD" id="cd00267">
    <property type="entry name" value="ABC_ATPase"/>
    <property type="match status" value="1"/>
</dbReference>
<dbReference type="Pfam" id="PF14491">
    <property type="entry name" value="DUF4435"/>
    <property type="match status" value="1"/>
</dbReference>
<dbReference type="GO" id="GO:0000731">
    <property type="term" value="P:DNA synthesis involved in DNA repair"/>
    <property type="evidence" value="ECO:0007669"/>
    <property type="project" value="TreeGrafter"/>
</dbReference>
<dbReference type="PANTHER" id="PTHR32182:SF22">
    <property type="entry name" value="ATP-DEPENDENT ENDONUCLEASE, OLD FAMILY-RELATED"/>
    <property type="match status" value="1"/>
</dbReference>
<dbReference type="GO" id="GO:0005524">
    <property type="term" value="F:ATP binding"/>
    <property type="evidence" value="ECO:0007669"/>
    <property type="project" value="InterPro"/>
</dbReference>
<dbReference type="InterPro" id="IPR003593">
    <property type="entry name" value="AAA+_ATPase"/>
</dbReference>
<sequence>MSQMDKEKIVNLISEKLNEITTIKEKFDSFSFKEEIISDFYKELVFTHKYLLDINNELSEDIIPQIFYSKIHNNISAINTRNLFNTVNNPHYVFNEETLKSYCTRNPLKSLGAFVTYKFYKDLGFFTENIVIVGANGSGKSTLANNLKTIIDERDGIVIPAQKLLILPTFDNTPNYNSSSKEYDEYQKNYFDNKVTYNASKTGDIPYTETKKFGSEYKYVLKTLIAERAHIRNVFCTNFSNDKEVNKNDLHSKLDTAIEIWNSLIEHRTMYFNESNELMIKDPSNNKIYQAYKMSDGEKIILYLIGRVLLTKTNSLIIIDEPEMYLHKAIVNKLWDKLEVLKQDCIFIYLTHDLDFASSRKAKKYWIKNFEFPIKWEIENIPENEIPENLLMKLLGSRKRILFCEGKNNSLDISIFEILFPNYTITPLSSCTDVINYVRSFNKIPNRNVEAIGFIDRDFRVQEQLNKLEGENIYSYSVAEIENLFLIKEFVSKFADYKKEDIDLQKLEKKVLKLLENNKVSQSSNYVSSNINYNFSESHVKKGNDFASVESNLGTFIANLDIKTVYSERIQLIEKIISDKDYELAIKIYNNKGLLGVVEDLFSLKSNTYRFKALDFLKINVEAQNILKASLSVI</sequence>
<dbReference type="AlphaFoldDB" id="A0A1I2KLR9"/>
<reference evidence="4" key="1">
    <citation type="submission" date="2016-10" db="EMBL/GenBank/DDBJ databases">
        <authorList>
            <person name="Varghese N."/>
            <person name="Submissions S."/>
        </authorList>
    </citation>
    <scope>NUCLEOTIDE SEQUENCE [LARGE SCALE GENOMIC DNA]</scope>
    <source>
        <strain evidence="4">DSM 23515</strain>
    </source>
</reference>
<proteinExistence type="predicted"/>
<evidence type="ECO:0000259" key="2">
    <source>
        <dbReference type="SMART" id="SM00382"/>
    </source>
</evidence>
<evidence type="ECO:0000256" key="1">
    <source>
        <dbReference type="SAM" id="Coils"/>
    </source>
</evidence>
<keyword evidence="4" id="KW-1185">Reference proteome</keyword>